<evidence type="ECO:0000313" key="1">
    <source>
        <dbReference type="EMBL" id="MQA38999.1"/>
    </source>
</evidence>
<accession>A0A6A7N1Q7</accession>
<dbReference type="AlphaFoldDB" id="A0A6A7N1Q7"/>
<dbReference type="Proteomes" id="UP000440498">
    <property type="component" value="Unassembled WGS sequence"/>
</dbReference>
<keyword evidence="2" id="KW-1185">Reference proteome</keyword>
<protein>
    <submittedName>
        <fullName evidence="1">Uncharacterized protein</fullName>
    </submittedName>
</protein>
<sequence>MGATETQLSVSQRATAEAFTRDQMLLRAIYKAQRVMHDGRPCFIQQMQAGLSGGDVETTVYLTGSPIPIPASEITLAKEPQ</sequence>
<comment type="caution">
    <text evidence="1">The sequence shown here is derived from an EMBL/GenBank/DDBJ whole genome shotgun (WGS) entry which is preliminary data.</text>
</comment>
<dbReference type="EMBL" id="WHUG01000004">
    <property type="protein sequence ID" value="MQA38999.1"/>
    <property type="molecule type" value="Genomic_DNA"/>
</dbReference>
<proteinExistence type="predicted"/>
<reference evidence="1 2" key="1">
    <citation type="submission" date="2019-10" db="EMBL/GenBank/DDBJ databases">
        <title>Two novel species isolated from a subtropical stream in China.</title>
        <authorList>
            <person name="Lu H."/>
        </authorList>
    </citation>
    <scope>NUCLEOTIDE SEQUENCE [LARGE SCALE GENOMIC DNA]</scope>
    <source>
        <strain evidence="1 2">FT29W</strain>
    </source>
</reference>
<evidence type="ECO:0000313" key="2">
    <source>
        <dbReference type="Proteomes" id="UP000440498"/>
    </source>
</evidence>
<organism evidence="1 2">
    <name type="scientific">Rugamonas aquatica</name>
    <dbReference type="NCBI Taxonomy" id="2743357"/>
    <lineage>
        <taxon>Bacteria</taxon>
        <taxon>Pseudomonadati</taxon>
        <taxon>Pseudomonadota</taxon>
        <taxon>Betaproteobacteria</taxon>
        <taxon>Burkholderiales</taxon>
        <taxon>Oxalobacteraceae</taxon>
        <taxon>Telluria group</taxon>
        <taxon>Rugamonas</taxon>
    </lineage>
</organism>
<dbReference type="RefSeq" id="WP_152838299.1">
    <property type="nucleotide sequence ID" value="NZ_WHUG01000004.1"/>
</dbReference>
<gene>
    <name evidence="1" type="ORF">GEV02_12615</name>
</gene>
<name>A0A6A7N1Q7_9BURK</name>